<dbReference type="AlphaFoldDB" id="A0A2S6IMQ1"/>
<dbReference type="EMBL" id="PTJE01000002">
    <property type="protein sequence ID" value="PPK95503.1"/>
    <property type="molecule type" value="Genomic_DNA"/>
</dbReference>
<dbReference type="RefSeq" id="WP_104514815.1">
    <property type="nucleotide sequence ID" value="NZ_MQVW01000002.1"/>
</dbReference>
<organism evidence="1 2">
    <name type="scientific">Nonlabens xylanidelens</name>
    <dbReference type="NCBI Taxonomy" id="191564"/>
    <lineage>
        <taxon>Bacteria</taxon>
        <taxon>Pseudomonadati</taxon>
        <taxon>Bacteroidota</taxon>
        <taxon>Flavobacteriia</taxon>
        <taxon>Flavobacteriales</taxon>
        <taxon>Flavobacteriaceae</taxon>
        <taxon>Nonlabens</taxon>
    </lineage>
</organism>
<dbReference type="Proteomes" id="UP000239002">
    <property type="component" value="Unassembled WGS sequence"/>
</dbReference>
<proteinExistence type="predicted"/>
<protein>
    <submittedName>
        <fullName evidence="1">Uncharacterized protein</fullName>
    </submittedName>
</protein>
<sequence>MRVFKDKPSQVFFYQVKGGNVEEVYGGSAFAKAEKFQLDSLKPIKTRLLPIFITPYIGYDIGQVGIENQNSSKFYNSYGGLFTSQVSYFHGKDGGRLQLSLILSK</sequence>
<reference evidence="1 2" key="1">
    <citation type="submission" date="2018-02" db="EMBL/GenBank/DDBJ databases">
        <title>Genomic Encyclopedia of Archaeal and Bacterial Type Strains, Phase II (KMG-II): from individual species to whole genera.</title>
        <authorList>
            <person name="Goeker M."/>
        </authorList>
    </citation>
    <scope>NUCLEOTIDE SEQUENCE [LARGE SCALE GENOMIC DNA]</scope>
    <source>
        <strain evidence="1 2">DSM 16809</strain>
    </source>
</reference>
<evidence type="ECO:0000313" key="2">
    <source>
        <dbReference type="Proteomes" id="UP000239002"/>
    </source>
</evidence>
<accession>A0A2S6IMQ1</accession>
<gene>
    <name evidence="1" type="ORF">LY01_01091</name>
</gene>
<evidence type="ECO:0000313" key="1">
    <source>
        <dbReference type="EMBL" id="PPK95503.1"/>
    </source>
</evidence>
<comment type="caution">
    <text evidence="1">The sequence shown here is derived from an EMBL/GenBank/DDBJ whole genome shotgun (WGS) entry which is preliminary data.</text>
</comment>
<name>A0A2S6IMQ1_9FLAO</name>
<keyword evidence="2" id="KW-1185">Reference proteome</keyword>